<dbReference type="OrthoDB" id="9802248at2"/>
<evidence type="ECO:0000313" key="2">
    <source>
        <dbReference type="EMBL" id="EAY31054.1"/>
    </source>
</evidence>
<dbReference type="InterPro" id="IPR001279">
    <property type="entry name" value="Metallo-B-lactamas"/>
</dbReference>
<evidence type="ECO:0000313" key="3">
    <source>
        <dbReference type="Proteomes" id="UP000004095"/>
    </source>
</evidence>
<reference evidence="2 3" key="1">
    <citation type="submission" date="2007-01" db="EMBL/GenBank/DDBJ databases">
        <authorList>
            <person name="Haygood M."/>
            <person name="Podell S."/>
            <person name="Anderson C."/>
            <person name="Hopkinson B."/>
            <person name="Roe K."/>
            <person name="Barbeau K."/>
            <person name="Gaasterland T."/>
            <person name="Ferriera S."/>
            <person name="Johnson J."/>
            <person name="Kravitz S."/>
            <person name="Beeson K."/>
            <person name="Sutton G."/>
            <person name="Rogers Y.-H."/>
            <person name="Friedman R."/>
            <person name="Frazier M."/>
            <person name="Venter J.C."/>
        </authorList>
    </citation>
    <scope>NUCLEOTIDE SEQUENCE [LARGE SCALE GENOMIC DNA]</scope>
    <source>
        <strain evidence="2 3">ATCC 23134</strain>
    </source>
</reference>
<comment type="caution">
    <text evidence="2">The sequence shown here is derived from an EMBL/GenBank/DDBJ whole genome shotgun (WGS) entry which is preliminary data.</text>
</comment>
<feature type="domain" description="Metallo-beta-lactamase" evidence="1">
    <location>
        <begin position="17"/>
        <end position="238"/>
    </location>
</feature>
<proteinExistence type="predicted"/>
<accession>A1ZEV2</accession>
<dbReference type="Proteomes" id="UP000004095">
    <property type="component" value="Unassembled WGS sequence"/>
</dbReference>
<dbReference type="Gene3D" id="3.60.15.10">
    <property type="entry name" value="Ribonuclease Z/Hydroxyacylglutathione hydrolase-like"/>
    <property type="match status" value="1"/>
</dbReference>
<dbReference type="RefSeq" id="WP_002694200.1">
    <property type="nucleotide sequence ID" value="NZ_AAWS01000004.1"/>
</dbReference>
<dbReference type="EMBL" id="AAWS01000004">
    <property type="protein sequence ID" value="EAY31054.1"/>
    <property type="molecule type" value="Genomic_DNA"/>
</dbReference>
<gene>
    <name evidence="2" type="ORF">M23134_07462</name>
</gene>
<dbReference type="InterPro" id="IPR050662">
    <property type="entry name" value="Sec-metab_biosynth-thioest"/>
</dbReference>
<dbReference type="eggNOG" id="COG0491">
    <property type="taxonomic scope" value="Bacteria"/>
</dbReference>
<name>A1ZEV2_MICM2</name>
<dbReference type="InterPro" id="IPR036866">
    <property type="entry name" value="RibonucZ/Hydroxyglut_hydro"/>
</dbReference>
<keyword evidence="3" id="KW-1185">Reference proteome</keyword>
<dbReference type="Pfam" id="PF00753">
    <property type="entry name" value="Lactamase_B"/>
    <property type="match status" value="1"/>
</dbReference>
<dbReference type="AlphaFoldDB" id="A1ZEV2"/>
<sequence length="321" mass="36697">MHTPIRIELPTLFGMNTVNAYLFLKPEPVLIDCGEQTEQSWKTLNKALAAHHLHINDLAKVIVTHAHVDHIGMAGKIAKESNKTEIWVSEYAYNWATNPQGMNEIRQGVIQEYLKLFPQLEGSPLQQMFNSAYKLMAAAWGDIPPEKIRKFTKDETLHFGQHEWQVIYAPGHCNHQTCFYQPNTQQLLSADMLLAVTPTPVIDVTLEPPYQREKSLHQMIASYQKFAQLEVSTVYPGHYTPFDNHREVITKQLNRITQRKTECLKHIKAGTHDFMALLEKLYGTNFNIPALPMLVGYLDLLASEDLIKAEKTDQGIKYFAV</sequence>
<dbReference type="SMART" id="SM00849">
    <property type="entry name" value="Lactamase_B"/>
    <property type="match status" value="1"/>
</dbReference>
<dbReference type="PANTHER" id="PTHR23131">
    <property type="entry name" value="ENDORIBONUCLEASE LACTB2"/>
    <property type="match status" value="1"/>
</dbReference>
<dbReference type="PANTHER" id="PTHR23131:SF0">
    <property type="entry name" value="ENDORIBONUCLEASE LACTB2"/>
    <property type="match status" value="1"/>
</dbReference>
<dbReference type="SUPFAM" id="SSF56281">
    <property type="entry name" value="Metallo-hydrolase/oxidoreductase"/>
    <property type="match status" value="1"/>
</dbReference>
<evidence type="ECO:0000259" key="1">
    <source>
        <dbReference type="SMART" id="SM00849"/>
    </source>
</evidence>
<protein>
    <submittedName>
        <fullName evidence="2">Metallo-beta-lactamase family protein, putative</fullName>
    </submittedName>
</protein>
<organism evidence="2 3">
    <name type="scientific">Microscilla marina ATCC 23134</name>
    <dbReference type="NCBI Taxonomy" id="313606"/>
    <lineage>
        <taxon>Bacteria</taxon>
        <taxon>Pseudomonadati</taxon>
        <taxon>Bacteroidota</taxon>
        <taxon>Cytophagia</taxon>
        <taxon>Cytophagales</taxon>
        <taxon>Microscillaceae</taxon>
        <taxon>Microscilla</taxon>
    </lineage>
</organism>